<keyword evidence="7" id="KW-1185">Reference proteome</keyword>
<protein>
    <submittedName>
        <fullName evidence="6">TetR family transcriptional regulator</fullName>
    </submittedName>
</protein>
<dbReference type="GO" id="GO:0000976">
    <property type="term" value="F:transcription cis-regulatory region binding"/>
    <property type="evidence" value="ECO:0007669"/>
    <property type="project" value="TreeGrafter"/>
</dbReference>
<dbReference type="GO" id="GO:0003700">
    <property type="term" value="F:DNA-binding transcription factor activity"/>
    <property type="evidence" value="ECO:0007669"/>
    <property type="project" value="TreeGrafter"/>
</dbReference>
<dbReference type="PROSITE" id="PS50977">
    <property type="entry name" value="HTH_TETR_2"/>
    <property type="match status" value="1"/>
</dbReference>
<evidence type="ECO:0000256" key="3">
    <source>
        <dbReference type="ARBA" id="ARBA00023163"/>
    </source>
</evidence>
<evidence type="ECO:0000313" key="7">
    <source>
        <dbReference type="Proteomes" id="UP001165074"/>
    </source>
</evidence>
<dbReference type="RefSeq" id="WP_285577531.1">
    <property type="nucleotide sequence ID" value="NZ_BSTK01000009.1"/>
</dbReference>
<dbReference type="SUPFAM" id="SSF48498">
    <property type="entry name" value="Tetracyclin repressor-like, C-terminal domain"/>
    <property type="match status" value="1"/>
</dbReference>
<keyword evidence="3" id="KW-0804">Transcription</keyword>
<evidence type="ECO:0000256" key="4">
    <source>
        <dbReference type="PROSITE-ProRule" id="PRU00335"/>
    </source>
</evidence>
<proteinExistence type="predicted"/>
<dbReference type="InterPro" id="IPR036271">
    <property type="entry name" value="Tet_transcr_reg_TetR-rel_C_sf"/>
</dbReference>
<evidence type="ECO:0000259" key="5">
    <source>
        <dbReference type="PROSITE" id="PS50977"/>
    </source>
</evidence>
<evidence type="ECO:0000256" key="2">
    <source>
        <dbReference type="ARBA" id="ARBA00023125"/>
    </source>
</evidence>
<dbReference type="PANTHER" id="PTHR30055">
    <property type="entry name" value="HTH-TYPE TRANSCRIPTIONAL REGULATOR RUTR"/>
    <property type="match status" value="1"/>
</dbReference>
<reference evidence="6" key="1">
    <citation type="submission" date="2023-03" db="EMBL/GenBank/DDBJ databases">
        <title>Actinoallomurus iriomotensis NBRC 103684.</title>
        <authorList>
            <person name="Ichikawa N."/>
            <person name="Sato H."/>
            <person name="Tonouchi N."/>
        </authorList>
    </citation>
    <scope>NUCLEOTIDE SEQUENCE</scope>
    <source>
        <strain evidence="6">NBRC 103684</strain>
    </source>
</reference>
<evidence type="ECO:0000313" key="6">
    <source>
        <dbReference type="EMBL" id="GLY88017.1"/>
    </source>
</evidence>
<comment type="caution">
    <text evidence="6">The sequence shown here is derived from an EMBL/GenBank/DDBJ whole genome shotgun (WGS) entry which is preliminary data.</text>
</comment>
<evidence type="ECO:0000256" key="1">
    <source>
        <dbReference type="ARBA" id="ARBA00023015"/>
    </source>
</evidence>
<dbReference type="Pfam" id="PF00440">
    <property type="entry name" value="TetR_N"/>
    <property type="match status" value="1"/>
</dbReference>
<dbReference type="SUPFAM" id="SSF46689">
    <property type="entry name" value="Homeodomain-like"/>
    <property type="match status" value="1"/>
</dbReference>
<accession>A0A9W6S978</accession>
<gene>
    <name evidence="6" type="ORF">Airi02_059460</name>
</gene>
<keyword evidence="1" id="KW-0805">Transcription regulation</keyword>
<dbReference type="InterPro" id="IPR009057">
    <property type="entry name" value="Homeodomain-like_sf"/>
</dbReference>
<keyword evidence="2 4" id="KW-0238">DNA-binding</keyword>
<dbReference type="Gene3D" id="1.10.357.10">
    <property type="entry name" value="Tetracycline Repressor, domain 2"/>
    <property type="match status" value="1"/>
</dbReference>
<dbReference type="InterPro" id="IPR001647">
    <property type="entry name" value="HTH_TetR"/>
</dbReference>
<dbReference type="PRINTS" id="PR00455">
    <property type="entry name" value="HTHTETR"/>
</dbReference>
<dbReference type="Proteomes" id="UP001165074">
    <property type="component" value="Unassembled WGS sequence"/>
</dbReference>
<dbReference type="InterPro" id="IPR050109">
    <property type="entry name" value="HTH-type_TetR-like_transc_reg"/>
</dbReference>
<dbReference type="Pfam" id="PF17920">
    <property type="entry name" value="TetR_C_16"/>
    <property type="match status" value="1"/>
</dbReference>
<name>A0A9W6S978_9ACTN</name>
<dbReference type="EMBL" id="BSTK01000009">
    <property type="protein sequence ID" value="GLY88017.1"/>
    <property type="molecule type" value="Genomic_DNA"/>
</dbReference>
<sequence>MNQQRQPDSTGPKRQRNAAATRKAILDSAIRAFTEHGYDGIGVREIARDAGVTAMLVNRYFGSKEKLFAEAVDASFAPATVIREDSASLAATIARRLVERTDPDAEALDPFLLLLRSAPNPRAAEIMRASTERHAGHRLAELLDGPDPERRAALANSLIAGFWLMRTVLQSTALTDTDPADLTTRLEHAFDALLSPAEG</sequence>
<feature type="DNA-binding region" description="H-T-H motif" evidence="4">
    <location>
        <begin position="42"/>
        <end position="61"/>
    </location>
</feature>
<feature type="domain" description="HTH tetR-type" evidence="5">
    <location>
        <begin position="19"/>
        <end position="79"/>
    </location>
</feature>
<dbReference type="PANTHER" id="PTHR30055:SF234">
    <property type="entry name" value="HTH-TYPE TRANSCRIPTIONAL REGULATOR BETI"/>
    <property type="match status" value="1"/>
</dbReference>
<organism evidence="6 7">
    <name type="scientific">Actinoallomurus iriomotensis</name>
    <dbReference type="NCBI Taxonomy" id="478107"/>
    <lineage>
        <taxon>Bacteria</taxon>
        <taxon>Bacillati</taxon>
        <taxon>Actinomycetota</taxon>
        <taxon>Actinomycetes</taxon>
        <taxon>Streptosporangiales</taxon>
        <taxon>Thermomonosporaceae</taxon>
        <taxon>Actinoallomurus</taxon>
    </lineage>
</organism>
<dbReference type="InterPro" id="IPR041678">
    <property type="entry name" value="TetR_C_16"/>
</dbReference>
<dbReference type="AlphaFoldDB" id="A0A9W6S978"/>